<reference evidence="2" key="1">
    <citation type="journal article" date="2022" name="Mol. Ecol. Resour.">
        <title>The genomes of chicory, endive, great burdock and yacon provide insights into Asteraceae palaeo-polyploidization history and plant inulin production.</title>
        <authorList>
            <person name="Fan W."/>
            <person name="Wang S."/>
            <person name="Wang H."/>
            <person name="Wang A."/>
            <person name="Jiang F."/>
            <person name="Liu H."/>
            <person name="Zhao H."/>
            <person name="Xu D."/>
            <person name="Zhang Y."/>
        </authorList>
    </citation>
    <scope>NUCLEOTIDE SEQUENCE [LARGE SCALE GENOMIC DNA]</scope>
    <source>
        <strain evidence="2">cv. Niubang</strain>
    </source>
</reference>
<evidence type="ECO:0000313" key="1">
    <source>
        <dbReference type="EMBL" id="KAI3707132.1"/>
    </source>
</evidence>
<keyword evidence="2" id="KW-1185">Reference proteome</keyword>
<name>A0ACB9AAH1_ARCLA</name>
<organism evidence="1 2">
    <name type="scientific">Arctium lappa</name>
    <name type="common">Greater burdock</name>
    <name type="synonym">Lappa major</name>
    <dbReference type="NCBI Taxonomy" id="4217"/>
    <lineage>
        <taxon>Eukaryota</taxon>
        <taxon>Viridiplantae</taxon>
        <taxon>Streptophyta</taxon>
        <taxon>Embryophyta</taxon>
        <taxon>Tracheophyta</taxon>
        <taxon>Spermatophyta</taxon>
        <taxon>Magnoliopsida</taxon>
        <taxon>eudicotyledons</taxon>
        <taxon>Gunneridae</taxon>
        <taxon>Pentapetalae</taxon>
        <taxon>asterids</taxon>
        <taxon>campanulids</taxon>
        <taxon>Asterales</taxon>
        <taxon>Asteraceae</taxon>
        <taxon>Carduoideae</taxon>
        <taxon>Cardueae</taxon>
        <taxon>Arctiinae</taxon>
        <taxon>Arctium</taxon>
    </lineage>
</organism>
<dbReference type="Proteomes" id="UP001055879">
    <property type="component" value="Linkage Group LG08"/>
</dbReference>
<dbReference type="EMBL" id="CM042054">
    <property type="protein sequence ID" value="KAI3707132.1"/>
    <property type="molecule type" value="Genomic_DNA"/>
</dbReference>
<reference evidence="1 2" key="2">
    <citation type="journal article" date="2022" name="Mol. Ecol. Resour.">
        <title>The genomes of chicory, endive, great burdock and yacon provide insights into Asteraceae paleo-polyploidization history and plant inulin production.</title>
        <authorList>
            <person name="Fan W."/>
            <person name="Wang S."/>
            <person name="Wang H."/>
            <person name="Wang A."/>
            <person name="Jiang F."/>
            <person name="Liu H."/>
            <person name="Zhao H."/>
            <person name="Xu D."/>
            <person name="Zhang Y."/>
        </authorList>
    </citation>
    <scope>NUCLEOTIDE SEQUENCE [LARGE SCALE GENOMIC DNA]</scope>
    <source>
        <strain evidence="2">cv. Niubang</strain>
    </source>
</reference>
<evidence type="ECO:0000313" key="2">
    <source>
        <dbReference type="Proteomes" id="UP001055879"/>
    </source>
</evidence>
<gene>
    <name evidence="1" type="ORF">L6452_25378</name>
</gene>
<proteinExistence type="predicted"/>
<sequence length="144" mass="16933">MDFQLDTRYLLLPLAHLLFPYSHFTSIVLTIFLLFVSIKVVIRLQLPIRYLLRFQTLDMSVSVMACFLSLISLSTQHFWILNPILILLSHFVDDWCYQTLKSIPTLELLCVFNGCHEEEESRVDQQELDDHFVVVNVIDELEED</sequence>
<comment type="caution">
    <text evidence="1">The sequence shown here is derived from an EMBL/GenBank/DDBJ whole genome shotgun (WGS) entry which is preliminary data.</text>
</comment>
<accession>A0ACB9AAH1</accession>
<protein>
    <submittedName>
        <fullName evidence="1">Uncharacterized protein</fullName>
    </submittedName>
</protein>